<evidence type="ECO:0000256" key="2">
    <source>
        <dbReference type="SAM" id="SignalP"/>
    </source>
</evidence>
<proteinExistence type="predicted"/>
<dbReference type="Proteomes" id="UP000001067">
    <property type="component" value="Unassembled WGS sequence"/>
</dbReference>
<gene>
    <name evidence="3" type="ORF">PTT_16889</name>
</gene>
<keyword evidence="4" id="KW-1185">Reference proteome</keyword>
<dbReference type="EMBL" id="GL536928">
    <property type="protein sequence ID" value="EFQ87564.1"/>
    <property type="molecule type" value="Genomic_DNA"/>
</dbReference>
<evidence type="ECO:0000313" key="3">
    <source>
        <dbReference type="EMBL" id="EFQ87564.1"/>
    </source>
</evidence>
<organism evidence="4">
    <name type="scientific">Pyrenophora teres f. teres (strain 0-1)</name>
    <name type="common">Barley net blotch fungus</name>
    <name type="synonym">Drechslera teres f. teres</name>
    <dbReference type="NCBI Taxonomy" id="861557"/>
    <lineage>
        <taxon>Eukaryota</taxon>
        <taxon>Fungi</taxon>
        <taxon>Dikarya</taxon>
        <taxon>Ascomycota</taxon>
        <taxon>Pezizomycotina</taxon>
        <taxon>Dothideomycetes</taxon>
        <taxon>Pleosporomycetidae</taxon>
        <taxon>Pleosporales</taxon>
        <taxon>Pleosporineae</taxon>
        <taxon>Pleosporaceae</taxon>
        <taxon>Pyrenophora</taxon>
    </lineage>
</organism>
<dbReference type="AlphaFoldDB" id="E3S377"/>
<feature type="signal peptide" evidence="2">
    <location>
        <begin position="1"/>
        <end position="21"/>
    </location>
</feature>
<feature type="transmembrane region" description="Helical" evidence="1">
    <location>
        <begin position="306"/>
        <end position="328"/>
    </location>
</feature>
<name>E3S377_PYRTT</name>
<accession>E3S377</accession>
<evidence type="ECO:0000313" key="4">
    <source>
        <dbReference type="Proteomes" id="UP000001067"/>
    </source>
</evidence>
<keyword evidence="1" id="KW-1133">Transmembrane helix</keyword>
<feature type="chain" id="PRO_5003181757" evidence="2">
    <location>
        <begin position="22"/>
        <end position="359"/>
    </location>
</feature>
<dbReference type="HOGENOM" id="CLU_794864_0_0_1"/>
<dbReference type="KEGG" id="pte:PTT_16889"/>
<evidence type="ECO:0000256" key="1">
    <source>
        <dbReference type="SAM" id="Phobius"/>
    </source>
</evidence>
<protein>
    <submittedName>
        <fullName evidence="3">Uncharacterized protein</fullName>
    </submittedName>
</protein>
<keyword evidence="1" id="KW-0472">Membrane</keyword>
<keyword evidence="2" id="KW-0732">Signal</keyword>
<keyword evidence="1" id="KW-0812">Transmembrane</keyword>
<reference evidence="3 4" key="1">
    <citation type="journal article" date="2010" name="Genome Biol.">
        <title>A first genome assembly of the barley fungal pathogen Pyrenophora teres f. teres.</title>
        <authorList>
            <person name="Ellwood S.R."/>
            <person name="Liu Z."/>
            <person name="Syme R.A."/>
            <person name="Lai Z."/>
            <person name="Hane J.K."/>
            <person name="Keiper F."/>
            <person name="Moffat C.S."/>
            <person name="Oliver R.P."/>
            <person name="Friesen T.L."/>
        </authorList>
    </citation>
    <scope>NUCLEOTIDE SEQUENCE [LARGE SCALE GENOMIC DNA]</scope>
    <source>
        <strain evidence="3 4">0-1</strain>
    </source>
</reference>
<sequence length="359" mass="39739">MSPYLYIRILLSLLLSTTVTARHIFRLPLASNHTDPYGVTFDYTWSTKTTVTTTTTMTSTSASKTPRPNPAIQTPHTYSYPRIFNTTLGTGGFEFIPISPTVPTATLNTHYYPHGFSTTRKTDNVGFITNTYYYPYGISTTIFITAPTSTTTKFVPSTHQTTLIKMYGSYTTITTDPYSWHTGFETIVQSYSWYAVAPSSSAIHNLTNVHVYSTPTSTRFPSYTPHSYDTITPPLPTLSSTLSSYPYALSPPLATSSSPIPTNLLGTRYRETEQADKRGNVHDNVKKAARRLYSSVGSSANLKTSFILGIIGWVILAIVVGWALAFFVRALYVTIARKNDLGKREVGERIETQSATNEG</sequence>